<comment type="subcellular location">
    <subcellularLocation>
        <location evidence="1">Host cell</location>
    </subcellularLocation>
    <subcellularLocation>
        <location evidence="2">Secreted</location>
    </subcellularLocation>
</comment>
<sequence>MTANKPEDASILNKRKRKNQHPQRKKRAIPLLLVLNCVVEGEATPFPVEIFCDKSVGILKEVIKAKKANALNNIDADQLTLYKVSIPDKGEAIFESEIKSKEALTVASKELGNIFNSELPKETIHVFVKPPQRAQKRKQDGDSESPSKKARPSMSSRGDLMDAITEAGLVTKGIVDGGPTVSPLNSKERVKVLSYMGGLPADDPYKGIISVARELRNSGGIKDSKILTAPEGRIFPVAGTRHLYIRDEYKELYGLVTSGLSTPHEVPRLNRLFITGTPGIGKSAFLVYFAIRLLAEHDEENPPIIIFQEKQHTKCYVYGGTTCQRKGNITMFEDFLARPETWYLVDSGKDPQPGEARTIFSASPRTLYGHYDELTKENTPDSYYHMSLWSLDELKECRANVKFFHVVSEAFLEELFYDLGGVPRQVLQCPADVLSKNQKHTERARKSAFQCVNDAIGVTWLPSNLSDLFREGDEAGSCLLHRVPTSDHLDFHLVWASPYVRSRIIMKLRDQTWIDVLKRLVKVGSEIEKGPSFELYVHYLIRCGGLRFPFKDLQSDETGFFDLPRDSSEITVSEKHPIKQAPFKKIIDYIIGPCSKGNRSKSKGSDDTIFFYFVVPGYMYDNFKVQKFVINDSQDAKAIPGYLKHVRQRVIKIDTEAAYSGGAAVAVKVKVPHMEGIPRRFLELFGGQGAGSKTIHTGQNSHEYFDGSLENNLLIELQQLLERHHPMTRLPKNIKERVNGQGTQLRVVIRAESQRDLRGQGRSESMRLIHHTTVFTMFPCIRMTNVGGGRTYGKYKKEIRSLLSSERSFGRSDSEDIEDDWMESHESRTKKIREFISQRECYAYRLQIRPMSSTGQRPYIWMIPRLTHQHIVGQYYKLETFGLLNISMYQSKLKADAYIGIVDAIDLDLRPENIEKRVILPSSFVGEIQEALYDGQTAADRPDLCVRVFNLKKKALEGRPLQERCLGKVIVYNWVVEFQKPGLPHQHLFIILDDGSKPRTVDDINSIVSAEIPDRHSAPLAHEAVISHMIHGPCGVHNPQAPLKSAHAHSWEIAQEVRMAIRLIIDSVDQLHQSSIYKYMHKGHDRALVAIVAADGGNVNLDEVNNYRDNRYVSTYESLWRMYGFALHGQSHNVRLAAHLEDQQQVVFDPDKIFNC</sequence>
<dbReference type="InterPro" id="IPR052980">
    <property type="entry name" value="Crinkler_effector"/>
</dbReference>
<organism evidence="7 8">
    <name type="scientific">Lobosporangium transversale</name>
    <dbReference type="NCBI Taxonomy" id="64571"/>
    <lineage>
        <taxon>Eukaryota</taxon>
        <taxon>Fungi</taxon>
        <taxon>Fungi incertae sedis</taxon>
        <taxon>Mucoromycota</taxon>
        <taxon>Mortierellomycotina</taxon>
        <taxon>Mortierellomycetes</taxon>
        <taxon>Mortierellales</taxon>
        <taxon>Mortierellaceae</taxon>
        <taxon>Lobosporangium</taxon>
    </lineage>
</organism>
<evidence type="ECO:0000259" key="6">
    <source>
        <dbReference type="Pfam" id="PF20147"/>
    </source>
</evidence>
<gene>
    <name evidence="7" type="ORF">BCR41DRAFT_402185</name>
</gene>
<feature type="domain" description="Crinkler effector protein N-terminal" evidence="6">
    <location>
        <begin position="34"/>
        <end position="129"/>
    </location>
</feature>
<dbReference type="GO" id="GO:0005576">
    <property type="term" value="C:extracellular region"/>
    <property type="evidence" value="ECO:0007669"/>
    <property type="project" value="UniProtKB-SubCell"/>
</dbReference>
<protein>
    <submittedName>
        <fullName evidence="7">Uncharacterized protein</fullName>
    </submittedName>
</protein>
<dbReference type="RefSeq" id="XP_021875460.1">
    <property type="nucleotide sequence ID" value="XM_022029284.1"/>
</dbReference>
<dbReference type="InParanoid" id="A0A1Y2G5T3"/>
<name>A0A1Y2G5T3_9FUNG</name>
<dbReference type="Proteomes" id="UP000193648">
    <property type="component" value="Unassembled WGS sequence"/>
</dbReference>
<feature type="compositionally biased region" description="Basic residues" evidence="4">
    <location>
        <begin position="13"/>
        <end position="24"/>
    </location>
</feature>
<evidence type="ECO:0000256" key="1">
    <source>
        <dbReference type="ARBA" id="ARBA00004340"/>
    </source>
</evidence>
<evidence type="ECO:0000256" key="4">
    <source>
        <dbReference type="SAM" id="MobiDB-lite"/>
    </source>
</evidence>
<dbReference type="PANTHER" id="PTHR33129:SF1">
    <property type="entry name" value="ATP-BINDING PROTEIN"/>
    <property type="match status" value="1"/>
</dbReference>
<feature type="domain" description="Helitron helicase-like" evidence="5">
    <location>
        <begin position="927"/>
        <end position="989"/>
    </location>
</feature>
<dbReference type="GeneID" id="33571127"/>
<keyword evidence="8" id="KW-1185">Reference proteome</keyword>
<dbReference type="Pfam" id="PF20147">
    <property type="entry name" value="Crinkler"/>
    <property type="match status" value="1"/>
</dbReference>
<feature type="region of interest" description="Disordered" evidence="4">
    <location>
        <begin position="1"/>
        <end position="24"/>
    </location>
</feature>
<evidence type="ECO:0000256" key="3">
    <source>
        <dbReference type="ARBA" id="ARBA00022525"/>
    </source>
</evidence>
<dbReference type="AlphaFoldDB" id="A0A1Y2G5T3"/>
<keyword evidence="3" id="KW-0964">Secreted</keyword>
<comment type="caution">
    <text evidence="7">The sequence shown here is derived from an EMBL/GenBank/DDBJ whole genome shotgun (WGS) entry which is preliminary data.</text>
</comment>
<dbReference type="OrthoDB" id="2340858at2759"/>
<reference evidence="7 8" key="1">
    <citation type="submission" date="2016-07" db="EMBL/GenBank/DDBJ databases">
        <title>Pervasive Adenine N6-methylation of Active Genes in Fungi.</title>
        <authorList>
            <consortium name="DOE Joint Genome Institute"/>
            <person name="Mondo S.J."/>
            <person name="Dannebaum R.O."/>
            <person name="Kuo R.C."/>
            <person name="Labutti K."/>
            <person name="Haridas S."/>
            <person name="Kuo A."/>
            <person name="Salamov A."/>
            <person name="Ahrendt S.R."/>
            <person name="Lipzen A."/>
            <person name="Sullivan W."/>
            <person name="Andreopoulos W.B."/>
            <person name="Clum A."/>
            <person name="Lindquist E."/>
            <person name="Daum C."/>
            <person name="Ramamoorthy G.K."/>
            <person name="Gryganskyi A."/>
            <person name="Culley D."/>
            <person name="Magnuson J.K."/>
            <person name="James T.Y."/>
            <person name="O'Malley M.A."/>
            <person name="Stajich J.E."/>
            <person name="Spatafora J.W."/>
            <person name="Visel A."/>
            <person name="Grigoriev I.V."/>
        </authorList>
    </citation>
    <scope>NUCLEOTIDE SEQUENCE [LARGE SCALE GENOMIC DNA]</scope>
    <source>
        <strain evidence="7 8">NRRL 3116</strain>
    </source>
</reference>
<dbReference type="EMBL" id="MCFF01000079">
    <property type="protein sequence ID" value="ORY96028.1"/>
    <property type="molecule type" value="Genomic_DNA"/>
</dbReference>
<dbReference type="GO" id="GO:0043657">
    <property type="term" value="C:host cell"/>
    <property type="evidence" value="ECO:0007669"/>
    <property type="project" value="UniProtKB-SubCell"/>
</dbReference>
<dbReference type="PANTHER" id="PTHR33129">
    <property type="entry name" value="PROTEIN KINASE DOMAIN-CONTAINING PROTEIN-RELATED"/>
    <property type="match status" value="1"/>
</dbReference>
<evidence type="ECO:0000256" key="2">
    <source>
        <dbReference type="ARBA" id="ARBA00004613"/>
    </source>
</evidence>
<accession>A0A1Y2G5T3</accession>
<proteinExistence type="predicted"/>
<feature type="region of interest" description="Disordered" evidence="4">
    <location>
        <begin position="126"/>
        <end position="158"/>
    </location>
</feature>
<evidence type="ECO:0000313" key="8">
    <source>
        <dbReference type="Proteomes" id="UP000193648"/>
    </source>
</evidence>
<dbReference type="Pfam" id="PF14214">
    <property type="entry name" value="Helitron_like_N"/>
    <property type="match status" value="1"/>
</dbReference>
<evidence type="ECO:0000313" key="7">
    <source>
        <dbReference type="EMBL" id="ORY96028.1"/>
    </source>
</evidence>
<feature type="compositionally biased region" description="Basic and acidic residues" evidence="4">
    <location>
        <begin position="137"/>
        <end position="147"/>
    </location>
</feature>
<dbReference type="STRING" id="64571.A0A1Y2G5T3"/>
<dbReference type="InterPro" id="IPR025476">
    <property type="entry name" value="Helitron_helicase-like"/>
</dbReference>
<evidence type="ECO:0000259" key="5">
    <source>
        <dbReference type="Pfam" id="PF14214"/>
    </source>
</evidence>
<dbReference type="InterPro" id="IPR045379">
    <property type="entry name" value="Crinkler_N"/>
</dbReference>